<protein>
    <submittedName>
        <fullName evidence="1">Uncharacterized protein</fullName>
    </submittedName>
</protein>
<sequence>MALEKAFDKGAKFDSKSVRELKQRIELAITAFSKKQKLLTSKKLHLNIKKRLIKTYVWNVATYRCETWVINDAEKKKLKIFEMWSWRRIKRVSWIERKTNEEVLRTVEEKCTLIDAIRARWWKIVGHALRHPEELHNIILEGMIEGKKTAEPPRNSYIGQTICENQNL</sequence>
<gene>
    <name evidence="1" type="ORF">CINCED_3A025687</name>
</gene>
<dbReference type="PANTHER" id="PTHR47027:SF20">
    <property type="entry name" value="REVERSE TRANSCRIPTASE-LIKE PROTEIN WITH RNA-DIRECTED DNA POLYMERASE DOMAIN"/>
    <property type="match status" value="1"/>
</dbReference>
<evidence type="ECO:0000313" key="1">
    <source>
        <dbReference type="EMBL" id="VVC44876.1"/>
    </source>
</evidence>
<organism evidence="1 2">
    <name type="scientific">Cinara cedri</name>
    <dbReference type="NCBI Taxonomy" id="506608"/>
    <lineage>
        <taxon>Eukaryota</taxon>
        <taxon>Metazoa</taxon>
        <taxon>Ecdysozoa</taxon>
        <taxon>Arthropoda</taxon>
        <taxon>Hexapoda</taxon>
        <taxon>Insecta</taxon>
        <taxon>Pterygota</taxon>
        <taxon>Neoptera</taxon>
        <taxon>Paraneoptera</taxon>
        <taxon>Hemiptera</taxon>
        <taxon>Sternorrhyncha</taxon>
        <taxon>Aphidomorpha</taxon>
        <taxon>Aphidoidea</taxon>
        <taxon>Aphididae</taxon>
        <taxon>Lachninae</taxon>
        <taxon>Cinara</taxon>
    </lineage>
</organism>
<dbReference type="Proteomes" id="UP000325440">
    <property type="component" value="Unassembled WGS sequence"/>
</dbReference>
<keyword evidence="2" id="KW-1185">Reference proteome</keyword>
<dbReference type="OrthoDB" id="8196546at2759"/>
<dbReference type="PANTHER" id="PTHR47027">
    <property type="entry name" value="REVERSE TRANSCRIPTASE DOMAIN-CONTAINING PROTEIN"/>
    <property type="match status" value="1"/>
</dbReference>
<name>A0A5E4NQG0_9HEMI</name>
<reference evidence="1 2" key="1">
    <citation type="submission" date="2019-08" db="EMBL/GenBank/DDBJ databases">
        <authorList>
            <person name="Alioto T."/>
            <person name="Alioto T."/>
            <person name="Gomez Garrido J."/>
        </authorList>
    </citation>
    <scope>NUCLEOTIDE SEQUENCE [LARGE SCALE GENOMIC DNA]</scope>
</reference>
<accession>A0A5E4NQG0</accession>
<evidence type="ECO:0000313" key="2">
    <source>
        <dbReference type="Proteomes" id="UP000325440"/>
    </source>
</evidence>
<dbReference type="EMBL" id="CABPRJ010002389">
    <property type="protein sequence ID" value="VVC44876.1"/>
    <property type="molecule type" value="Genomic_DNA"/>
</dbReference>
<dbReference type="AlphaFoldDB" id="A0A5E4NQG0"/>
<proteinExistence type="predicted"/>